<evidence type="ECO:0000313" key="5">
    <source>
        <dbReference type="EMBL" id="RNA70141.1"/>
    </source>
</evidence>
<dbReference type="InterPro" id="IPR036388">
    <property type="entry name" value="WH-like_DNA-bd_sf"/>
</dbReference>
<dbReference type="GO" id="GO:0003677">
    <property type="term" value="F:DNA binding"/>
    <property type="evidence" value="ECO:0007669"/>
    <property type="project" value="UniProtKB-KW"/>
</dbReference>
<gene>
    <name evidence="5" type="ORF">EBO34_09490</name>
</gene>
<keyword evidence="1" id="KW-0805">Transcription regulation</keyword>
<dbReference type="AlphaFoldDB" id="A0A3M7TXX6"/>
<dbReference type="PROSITE" id="PS50995">
    <property type="entry name" value="HTH_MARR_2"/>
    <property type="match status" value="1"/>
</dbReference>
<dbReference type="PANTHER" id="PTHR42756:SF1">
    <property type="entry name" value="TRANSCRIPTIONAL REPRESSOR OF EMRAB OPERON"/>
    <property type="match status" value="1"/>
</dbReference>
<dbReference type="SUPFAM" id="SSF46785">
    <property type="entry name" value="Winged helix' DNA-binding domain"/>
    <property type="match status" value="1"/>
</dbReference>
<dbReference type="OrthoDB" id="2355600at2"/>
<organism evidence="5 6">
    <name type="scientific">Alteribacter keqinensis</name>
    <dbReference type="NCBI Taxonomy" id="2483800"/>
    <lineage>
        <taxon>Bacteria</taxon>
        <taxon>Bacillati</taxon>
        <taxon>Bacillota</taxon>
        <taxon>Bacilli</taxon>
        <taxon>Bacillales</taxon>
        <taxon>Bacillaceae</taxon>
        <taxon>Alteribacter</taxon>
    </lineage>
</organism>
<evidence type="ECO:0000313" key="6">
    <source>
        <dbReference type="Proteomes" id="UP000278746"/>
    </source>
</evidence>
<feature type="domain" description="HTH marR-type" evidence="4">
    <location>
        <begin position="1"/>
        <end position="138"/>
    </location>
</feature>
<dbReference type="Pfam" id="PF01047">
    <property type="entry name" value="MarR"/>
    <property type="match status" value="1"/>
</dbReference>
<evidence type="ECO:0000256" key="3">
    <source>
        <dbReference type="ARBA" id="ARBA00023163"/>
    </source>
</evidence>
<reference evidence="5 6" key="1">
    <citation type="submission" date="2018-10" db="EMBL/GenBank/DDBJ databases">
        <title>Bacillus Keqinensis sp. nov., a moderately halophilic bacterium isolated from a saline-alkaline lake.</title>
        <authorList>
            <person name="Wang H."/>
        </authorList>
    </citation>
    <scope>NUCLEOTIDE SEQUENCE [LARGE SCALE GENOMIC DNA]</scope>
    <source>
        <strain evidence="5 6">KQ-3</strain>
    </source>
</reference>
<dbReference type="InterPro" id="IPR036390">
    <property type="entry name" value="WH_DNA-bd_sf"/>
</dbReference>
<sequence length="149" mass="17688">MKIEDTVLEIEQLVVDVMMMIQHEFGTEYDNRLSSNQQVLLYLIGRHEVKYVKDLSHHLNVSPSAVSQMLSKLEQMELVKRKPNEENRRTVPFELDDEGIVLLEHMERTRQTIMTKYLTKIPEDDLAHFRDVYKKLRDIMLEEKEGSKE</sequence>
<protein>
    <submittedName>
        <fullName evidence="5">MarR family transcriptional regulator</fullName>
    </submittedName>
</protein>
<dbReference type="PANTHER" id="PTHR42756">
    <property type="entry name" value="TRANSCRIPTIONAL REGULATOR, MARR"/>
    <property type="match status" value="1"/>
</dbReference>
<evidence type="ECO:0000256" key="1">
    <source>
        <dbReference type="ARBA" id="ARBA00023015"/>
    </source>
</evidence>
<keyword evidence="2" id="KW-0238">DNA-binding</keyword>
<comment type="caution">
    <text evidence="5">The sequence shown here is derived from an EMBL/GenBank/DDBJ whole genome shotgun (WGS) entry which is preliminary data.</text>
</comment>
<dbReference type="Gene3D" id="1.10.10.10">
    <property type="entry name" value="Winged helix-like DNA-binding domain superfamily/Winged helix DNA-binding domain"/>
    <property type="match status" value="1"/>
</dbReference>
<dbReference type="GO" id="GO:0003700">
    <property type="term" value="F:DNA-binding transcription factor activity"/>
    <property type="evidence" value="ECO:0007669"/>
    <property type="project" value="InterPro"/>
</dbReference>
<dbReference type="SMART" id="SM00347">
    <property type="entry name" value="HTH_MARR"/>
    <property type="match status" value="1"/>
</dbReference>
<evidence type="ECO:0000259" key="4">
    <source>
        <dbReference type="PROSITE" id="PS50995"/>
    </source>
</evidence>
<proteinExistence type="predicted"/>
<dbReference type="EMBL" id="RHIB01000001">
    <property type="protein sequence ID" value="RNA70141.1"/>
    <property type="molecule type" value="Genomic_DNA"/>
</dbReference>
<dbReference type="InterPro" id="IPR011991">
    <property type="entry name" value="ArsR-like_HTH"/>
</dbReference>
<evidence type="ECO:0000256" key="2">
    <source>
        <dbReference type="ARBA" id="ARBA00023125"/>
    </source>
</evidence>
<dbReference type="Proteomes" id="UP000278746">
    <property type="component" value="Unassembled WGS sequence"/>
</dbReference>
<keyword evidence="6" id="KW-1185">Reference proteome</keyword>
<accession>A0A3M7TXX6</accession>
<name>A0A3M7TXX6_9BACI</name>
<dbReference type="CDD" id="cd00090">
    <property type="entry name" value="HTH_ARSR"/>
    <property type="match status" value="1"/>
</dbReference>
<keyword evidence="3" id="KW-0804">Transcription</keyword>
<dbReference type="InterPro" id="IPR000835">
    <property type="entry name" value="HTH_MarR-typ"/>
</dbReference>
<dbReference type="RefSeq" id="WP_122897651.1">
    <property type="nucleotide sequence ID" value="NZ_RHIB01000001.1"/>
</dbReference>